<dbReference type="InterPro" id="IPR011545">
    <property type="entry name" value="DEAD/DEAH_box_helicase_dom"/>
</dbReference>
<keyword evidence="5 9" id="KW-0067">ATP-binding</keyword>
<dbReference type="HOGENOM" id="CLU_003041_1_4_1"/>
<dbReference type="GO" id="GO:0005524">
    <property type="term" value="F:ATP binding"/>
    <property type="evidence" value="ECO:0007669"/>
    <property type="project" value="UniProtKB-KW"/>
</dbReference>
<comment type="catalytic activity">
    <reaction evidence="8">
        <text>ATP + H2O = ADP + phosphate + H(+)</text>
        <dbReference type="Rhea" id="RHEA:13065"/>
        <dbReference type="ChEBI" id="CHEBI:15377"/>
        <dbReference type="ChEBI" id="CHEBI:15378"/>
        <dbReference type="ChEBI" id="CHEBI:30616"/>
        <dbReference type="ChEBI" id="CHEBI:43474"/>
        <dbReference type="ChEBI" id="CHEBI:456216"/>
        <dbReference type="EC" id="3.6.4.13"/>
    </reaction>
</comment>
<keyword evidence="6" id="KW-0694">RNA-binding</keyword>
<dbReference type="STRING" id="1109443.G4TD78"/>
<comment type="similarity">
    <text evidence="7">Belongs to the DEAD box helicase family. DDX52/ROK1 subfamily.</text>
</comment>
<gene>
    <name evidence="13" type="ORF">PIIN_03192</name>
</gene>
<dbReference type="Gene3D" id="3.40.50.300">
    <property type="entry name" value="P-loop containing nucleotide triphosphate hydrolases"/>
    <property type="match status" value="2"/>
</dbReference>
<dbReference type="AlphaFoldDB" id="G4TD78"/>
<evidence type="ECO:0000259" key="11">
    <source>
        <dbReference type="PROSITE" id="PS51192"/>
    </source>
</evidence>
<dbReference type="CDD" id="cd18787">
    <property type="entry name" value="SF2_C_DEAD"/>
    <property type="match status" value="1"/>
</dbReference>
<dbReference type="FunCoup" id="G4TD78">
    <property type="interactions" value="555"/>
</dbReference>
<proteinExistence type="inferred from homology"/>
<evidence type="ECO:0000256" key="1">
    <source>
        <dbReference type="ARBA" id="ARBA00012552"/>
    </source>
</evidence>
<dbReference type="SMART" id="SM00487">
    <property type="entry name" value="DEXDc"/>
    <property type="match status" value="1"/>
</dbReference>
<dbReference type="OMA" id="EMAHSIM"/>
<dbReference type="CDD" id="cd17957">
    <property type="entry name" value="DEADc_DDX52"/>
    <property type="match status" value="1"/>
</dbReference>
<dbReference type="InterPro" id="IPR001650">
    <property type="entry name" value="Helicase_C-like"/>
</dbReference>
<comment type="caution">
    <text evidence="13">The sequence shown here is derived from an EMBL/GenBank/DDBJ whole genome shotgun (WGS) entry which is preliminary data.</text>
</comment>
<dbReference type="InterPro" id="IPR000629">
    <property type="entry name" value="RNA-helicase_DEAD-box_CS"/>
</dbReference>
<evidence type="ECO:0000256" key="4">
    <source>
        <dbReference type="ARBA" id="ARBA00022806"/>
    </source>
</evidence>
<dbReference type="Pfam" id="PF00270">
    <property type="entry name" value="DEAD"/>
    <property type="match status" value="1"/>
</dbReference>
<dbReference type="InterPro" id="IPR050079">
    <property type="entry name" value="DEAD_box_RNA_helicase"/>
</dbReference>
<evidence type="ECO:0000256" key="3">
    <source>
        <dbReference type="ARBA" id="ARBA00022801"/>
    </source>
</evidence>
<feature type="region of interest" description="Disordered" evidence="10">
    <location>
        <begin position="62"/>
        <end position="110"/>
    </location>
</feature>
<dbReference type="PROSITE" id="PS51194">
    <property type="entry name" value="HELICASE_CTER"/>
    <property type="match status" value="1"/>
</dbReference>
<dbReference type="InParanoid" id="G4TD78"/>
<feature type="region of interest" description="Disordered" evidence="10">
    <location>
        <begin position="506"/>
        <end position="561"/>
    </location>
</feature>
<evidence type="ECO:0000256" key="2">
    <source>
        <dbReference type="ARBA" id="ARBA00022741"/>
    </source>
</evidence>
<dbReference type="InterPro" id="IPR044764">
    <property type="entry name" value="DDX52/Rok1_DEADc"/>
</dbReference>
<keyword evidence="4 9" id="KW-0347">Helicase</keyword>
<feature type="domain" description="Helicase ATP-binding" evidence="11">
    <location>
        <begin position="151"/>
        <end position="328"/>
    </location>
</feature>
<evidence type="ECO:0000256" key="10">
    <source>
        <dbReference type="SAM" id="MobiDB-lite"/>
    </source>
</evidence>
<name>G4TD78_SERID</name>
<evidence type="ECO:0000256" key="5">
    <source>
        <dbReference type="ARBA" id="ARBA00022840"/>
    </source>
</evidence>
<evidence type="ECO:0000256" key="9">
    <source>
        <dbReference type="RuleBase" id="RU000492"/>
    </source>
</evidence>
<dbReference type="SMART" id="SM00490">
    <property type="entry name" value="HELICc"/>
    <property type="match status" value="1"/>
</dbReference>
<dbReference type="Proteomes" id="UP000007148">
    <property type="component" value="Unassembled WGS sequence"/>
</dbReference>
<evidence type="ECO:0000313" key="14">
    <source>
        <dbReference type="Proteomes" id="UP000007148"/>
    </source>
</evidence>
<evidence type="ECO:0000256" key="8">
    <source>
        <dbReference type="ARBA" id="ARBA00047984"/>
    </source>
</evidence>
<dbReference type="PANTHER" id="PTHR47959:SF15">
    <property type="entry name" value="RNA HELICASE"/>
    <property type="match status" value="1"/>
</dbReference>
<dbReference type="PROSITE" id="PS00039">
    <property type="entry name" value="DEAD_ATP_HELICASE"/>
    <property type="match status" value="1"/>
</dbReference>
<dbReference type="GO" id="GO:0005829">
    <property type="term" value="C:cytosol"/>
    <property type="evidence" value="ECO:0007669"/>
    <property type="project" value="TreeGrafter"/>
</dbReference>
<dbReference type="eggNOG" id="KOG0344">
    <property type="taxonomic scope" value="Eukaryota"/>
</dbReference>
<evidence type="ECO:0000256" key="7">
    <source>
        <dbReference type="ARBA" id="ARBA00024355"/>
    </source>
</evidence>
<dbReference type="EC" id="3.6.4.13" evidence="1"/>
<dbReference type="InterPro" id="IPR014001">
    <property type="entry name" value="Helicase_ATP-bd"/>
</dbReference>
<dbReference type="Pfam" id="PF00271">
    <property type="entry name" value="Helicase_C"/>
    <property type="match status" value="1"/>
</dbReference>
<evidence type="ECO:0000313" key="13">
    <source>
        <dbReference type="EMBL" id="CCA69293.1"/>
    </source>
</evidence>
<dbReference type="OrthoDB" id="360161at2759"/>
<dbReference type="GO" id="GO:0003724">
    <property type="term" value="F:RNA helicase activity"/>
    <property type="evidence" value="ECO:0007669"/>
    <property type="project" value="UniProtKB-EC"/>
</dbReference>
<evidence type="ECO:0000259" key="12">
    <source>
        <dbReference type="PROSITE" id="PS51194"/>
    </source>
</evidence>
<keyword evidence="14" id="KW-1185">Reference proteome</keyword>
<dbReference type="EMBL" id="CAFZ01000051">
    <property type="protein sequence ID" value="CCA69293.1"/>
    <property type="molecule type" value="Genomic_DNA"/>
</dbReference>
<dbReference type="PANTHER" id="PTHR47959">
    <property type="entry name" value="ATP-DEPENDENT RNA HELICASE RHLE-RELATED"/>
    <property type="match status" value="1"/>
</dbReference>
<dbReference type="GO" id="GO:0030490">
    <property type="term" value="P:maturation of SSU-rRNA"/>
    <property type="evidence" value="ECO:0007669"/>
    <property type="project" value="InterPro"/>
</dbReference>
<feature type="domain" description="Helicase C-terminal" evidence="12">
    <location>
        <begin position="356"/>
        <end position="503"/>
    </location>
</feature>
<reference evidence="13 14" key="1">
    <citation type="journal article" date="2011" name="PLoS Pathog.">
        <title>Endophytic Life Strategies Decoded by Genome and Transcriptome Analyses of the Mutualistic Root Symbiont Piriformospora indica.</title>
        <authorList>
            <person name="Zuccaro A."/>
            <person name="Lahrmann U."/>
            <person name="Guldener U."/>
            <person name="Langen G."/>
            <person name="Pfiffi S."/>
            <person name="Biedenkopf D."/>
            <person name="Wong P."/>
            <person name="Samans B."/>
            <person name="Grimm C."/>
            <person name="Basiewicz M."/>
            <person name="Murat C."/>
            <person name="Martin F."/>
            <person name="Kogel K.H."/>
        </authorList>
    </citation>
    <scope>NUCLEOTIDE SEQUENCE [LARGE SCALE GENOMIC DNA]</scope>
    <source>
        <strain evidence="13 14">DSM 11827</strain>
    </source>
</reference>
<evidence type="ECO:0000256" key="6">
    <source>
        <dbReference type="ARBA" id="ARBA00022884"/>
    </source>
</evidence>
<sequence length="561" mass="61459">MEAFQLLARGVTFNKKKYEADISLFSNGQRETPRPVASGELPASLDFFKYAKGGTQQIKTSVAKPIEASGSGNNQQIPSKKRKRDMDDSDSEIEHYPSKLPHRVTTKGERVPARAETFVEMQKRFSIAGNVMRNLDGCGYSEPTAIQTVGIPILAEGRDLAAVSPTGTGKTLAYLLPIFARLKTPVSSQEDRPGVRAVIVAPTKELAGQIYNEAQKLAQGRKWRIVLFSKATAATLKDPSVRGKVDIIISTPMRLVASIQAGDIQLDRVQVLILDEADRLLDPEFASQVEEIVGCCSNPACQKAVFSATLPAKAEKTVLNMMNDPIRVVVGLKDTPLPNIKQSLVYVAQPESKLPTLIQYLTSPLGYKPPVIVFTSTQARATSLLSELLLAGVMNAEALHAGLTKHQREECVKRILKGEVWVLITTDVLARGMDFGGVCGVINFDWPESVQSYVHRIGRTGRAGREGTAITYFTDEDAPYLKSIANVLLQSGQSVPDWMIKLPKPSKMKRKQMGRAQREQPSVGFKGENVGRSLALRKKDMIAGSKRRAEKAEVGSEDEED</sequence>
<protein>
    <recommendedName>
        <fullName evidence="1">RNA helicase</fullName>
        <ecNumber evidence="1">3.6.4.13</ecNumber>
    </recommendedName>
</protein>
<organism evidence="13 14">
    <name type="scientific">Serendipita indica (strain DSM 11827)</name>
    <name type="common">Root endophyte fungus</name>
    <name type="synonym">Piriformospora indica</name>
    <dbReference type="NCBI Taxonomy" id="1109443"/>
    <lineage>
        <taxon>Eukaryota</taxon>
        <taxon>Fungi</taxon>
        <taxon>Dikarya</taxon>
        <taxon>Basidiomycota</taxon>
        <taxon>Agaricomycotina</taxon>
        <taxon>Agaricomycetes</taxon>
        <taxon>Sebacinales</taxon>
        <taxon>Serendipitaceae</taxon>
        <taxon>Serendipita</taxon>
    </lineage>
</organism>
<keyword evidence="2 9" id="KW-0547">Nucleotide-binding</keyword>
<dbReference type="InterPro" id="IPR027417">
    <property type="entry name" value="P-loop_NTPase"/>
</dbReference>
<dbReference type="SUPFAM" id="SSF52540">
    <property type="entry name" value="P-loop containing nucleoside triphosphate hydrolases"/>
    <property type="match status" value="1"/>
</dbReference>
<keyword evidence="3 9" id="KW-0378">Hydrolase</keyword>
<accession>G4TD78</accession>
<dbReference type="GO" id="GO:0003723">
    <property type="term" value="F:RNA binding"/>
    <property type="evidence" value="ECO:0007669"/>
    <property type="project" value="UniProtKB-KW"/>
</dbReference>
<dbReference type="GO" id="GO:0016787">
    <property type="term" value="F:hydrolase activity"/>
    <property type="evidence" value="ECO:0007669"/>
    <property type="project" value="UniProtKB-KW"/>
</dbReference>
<dbReference type="PROSITE" id="PS51192">
    <property type="entry name" value="HELICASE_ATP_BIND_1"/>
    <property type="match status" value="1"/>
</dbReference>